<evidence type="ECO:0000256" key="8">
    <source>
        <dbReference type="SAM" id="SignalP"/>
    </source>
</evidence>
<dbReference type="InterPro" id="IPR036942">
    <property type="entry name" value="Beta-barrel_TonB_sf"/>
</dbReference>
<accession>A0ABV7Z2W0</accession>
<evidence type="ECO:0000313" key="11">
    <source>
        <dbReference type="Proteomes" id="UP001595616"/>
    </source>
</evidence>
<organism evidence="10 11">
    <name type="scientific">Lacihabitans lacunae</name>
    <dbReference type="NCBI Taxonomy" id="1028214"/>
    <lineage>
        <taxon>Bacteria</taxon>
        <taxon>Pseudomonadati</taxon>
        <taxon>Bacteroidota</taxon>
        <taxon>Cytophagia</taxon>
        <taxon>Cytophagales</taxon>
        <taxon>Leadbetterellaceae</taxon>
        <taxon>Lacihabitans</taxon>
    </lineage>
</organism>
<dbReference type="Pfam" id="PF14905">
    <property type="entry name" value="OMP_b-brl_3"/>
    <property type="match status" value="1"/>
</dbReference>
<evidence type="ECO:0000313" key="10">
    <source>
        <dbReference type="EMBL" id="MFC3812677.1"/>
    </source>
</evidence>
<dbReference type="PANTHER" id="PTHR30069:SF29">
    <property type="entry name" value="HEMOGLOBIN AND HEMOGLOBIN-HAPTOGLOBIN-BINDING PROTEIN 1-RELATED"/>
    <property type="match status" value="1"/>
</dbReference>
<comment type="subcellular location">
    <subcellularLocation>
        <location evidence="1">Cell outer membrane</location>
        <topology evidence="1">Multi-pass membrane protein</topology>
    </subcellularLocation>
</comment>
<keyword evidence="7" id="KW-0998">Cell outer membrane</keyword>
<evidence type="ECO:0000256" key="6">
    <source>
        <dbReference type="ARBA" id="ARBA00023136"/>
    </source>
</evidence>
<proteinExistence type="predicted"/>
<dbReference type="EMBL" id="JBHRYQ010000001">
    <property type="protein sequence ID" value="MFC3812677.1"/>
    <property type="molecule type" value="Genomic_DNA"/>
</dbReference>
<evidence type="ECO:0000256" key="4">
    <source>
        <dbReference type="ARBA" id="ARBA00022692"/>
    </source>
</evidence>
<keyword evidence="5 8" id="KW-0732">Signal</keyword>
<evidence type="ECO:0000256" key="7">
    <source>
        <dbReference type="ARBA" id="ARBA00023237"/>
    </source>
</evidence>
<dbReference type="InterPro" id="IPR041700">
    <property type="entry name" value="OMP_b-brl_3"/>
</dbReference>
<keyword evidence="3" id="KW-1134">Transmembrane beta strand</keyword>
<keyword evidence="6" id="KW-0472">Membrane</keyword>
<keyword evidence="2" id="KW-0813">Transport</keyword>
<evidence type="ECO:0000256" key="2">
    <source>
        <dbReference type="ARBA" id="ARBA00022448"/>
    </source>
</evidence>
<dbReference type="SUPFAM" id="SSF56935">
    <property type="entry name" value="Porins"/>
    <property type="match status" value="1"/>
</dbReference>
<gene>
    <name evidence="10" type="ORF">ACFOOI_18590</name>
</gene>
<feature type="domain" description="Outer membrane protein beta-barrel" evidence="9">
    <location>
        <begin position="467"/>
        <end position="800"/>
    </location>
</feature>
<evidence type="ECO:0000256" key="1">
    <source>
        <dbReference type="ARBA" id="ARBA00004571"/>
    </source>
</evidence>
<keyword evidence="10" id="KW-0675">Receptor</keyword>
<dbReference type="Proteomes" id="UP001595616">
    <property type="component" value="Unassembled WGS sequence"/>
</dbReference>
<dbReference type="RefSeq" id="WP_379839565.1">
    <property type="nucleotide sequence ID" value="NZ_JBHRYQ010000001.1"/>
</dbReference>
<feature type="signal peptide" evidence="8">
    <location>
        <begin position="1"/>
        <end position="19"/>
    </location>
</feature>
<reference evidence="11" key="1">
    <citation type="journal article" date="2019" name="Int. J. Syst. Evol. Microbiol.">
        <title>The Global Catalogue of Microorganisms (GCM) 10K type strain sequencing project: providing services to taxonomists for standard genome sequencing and annotation.</title>
        <authorList>
            <consortium name="The Broad Institute Genomics Platform"/>
            <consortium name="The Broad Institute Genome Sequencing Center for Infectious Disease"/>
            <person name="Wu L."/>
            <person name="Ma J."/>
        </authorList>
    </citation>
    <scope>NUCLEOTIDE SEQUENCE [LARGE SCALE GENOMIC DNA]</scope>
    <source>
        <strain evidence="11">CECT 7956</strain>
    </source>
</reference>
<dbReference type="SUPFAM" id="SSF49478">
    <property type="entry name" value="Cna protein B-type domain"/>
    <property type="match status" value="1"/>
</dbReference>
<comment type="caution">
    <text evidence="10">The sequence shown here is derived from an EMBL/GenBank/DDBJ whole genome shotgun (WGS) entry which is preliminary data.</text>
</comment>
<dbReference type="Gene3D" id="2.40.170.20">
    <property type="entry name" value="TonB-dependent receptor, beta-barrel domain"/>
    <property type="match status" value="1"/>
</dbReference>
<dbReference type="PANTHER" id="PTHR30069">
    <property type="entry name" value="TONB-DEPENDENT OUTER MEMBRANE RECEPTOR"/>
    <property type="match status" value="1"/>
</dbReference>
<protein>
    <submittedName>
        <fullName evidence="10">TonB-dependent receptor</fullName>
    </submittedName>
</protein>
<evidence type="ECO:0000256" key="3">
    <source>
        <dbReference type="ARBA" id="ARBA00022452"/>
    </source>
</evidence>
<evidence type="ECO:0000256" key="5">
    <source>
        <dbReference type="ARBA" id="ARBA00022729"/>
    </source>
</evidence>
<keyword evidence="4" id="KW-0812">Transmembrane</keyword>
<dbReference type="InterPro" id="IPR039426">
    <property type="entry name" value="TonB-dep_rcpt-like"/>
</dbReference>
<evidence type="ECO:0000259" key="9">
    <source>
        <dbReference type="Pfam" id="PF14905"/>
    </source>
</evidence>
<feature type="chain" id="PRO_5047539052" evidence="8">
    <location>
        <begin position="20"/>
        <end position="945"/>
    </location>
</feature>
<sequence>MKKIYTLMLLVSASFAAMAQSAYTIKGNLVDSTGGLPFTSVFLLTPGDSSLVTFTRSDDKGAFVFKNLKKQDYLVKATYVGYLPYQELLKYDPAKLTVDLGGISLKPIQKELFEVVVRTAKAPINIKGDTIEYDARKFKVPPGSSVEDLLRKLPGFQLDAEGNIKAQGESVKKILVDGKRFFGDDPKVATKNLPAEAINKVQVFNDSSEQSKLTGIDDGKHEKTVNLELKEEFKKGGFGKGTIGGGSDERVMAKVNYNKFDSKNQFAVVGFGNNINQSGLSNNDYQDFKGSQSYNWNDNADFGFSLGGGVRIIYSDGDSEDEGLEIPQTWGPGQGFSKNYAGGINYNYDTKKTKVSTNYFFNQTTQTLDQLTRSQYFLPSSSYLLSDSSFNRNYAQNHRISLRVEKQLDSLNTVIFNVNSKIGNKSQTATNDKQFDNVQGENFRDQNLNNNYNGQNFIFSGALIYRHKFMKKGRNFAWSGTFNKNNNDQNALQKSSLDQFSVVGDNFPLGIGSFNINQNVLALNESQELKTSVLFIEPLSKKFSLETFYNFSNLAQNVNRDVFDQFSDNKPRVDSLSRYYENDIQFQRLGASIRYSFKGFNVAVGAAAQQYGINGKFFNQKGGALQTELNKPYFNVLPNLSINYDLKNNRFIFGNYSVGVSAPKLRDLQPFTDNSNPLYVRLGNPNLTPTTSHSSMIGFGLFNSVSFINIWTNLSFNYYQNQVVYNQKVGSDLVTTLTPENISGGKNFGHYFSFGFPIKKTKLSASVNTNVNFGRNLVYINNTLNQNDNQMYNLNLRFDLTPVEWFSMFTTFGKGLNYANYSINSTQNQQYQNNFIQSNTVIQFPKLIFLTADLNYSNYKNEKLNFNQHLPILNMSTYKILGKNKKSEVRISLYDVFKRNIGVRQSAYQNVISSSVTQTLSRYVMFTYTYNMRGVSANVKKSRWE</sequence>
<name>A0ABV7Z2W0_9BACT</name>
<keyword evidence="11" id="KW-1185">Reference proteome</keyword>